<evidence type="ECO:0000256" key="3">
    <source>
        <dbReference type="ARBA" id="ARBA00022490"/>
    </source>
</evidence>
<dbReference type="GO" id="GO:0047761">
    <property type="term" value="F:butyrate kinase activity"/>
    <property type="evidence" value="ECO:0007669"/>
    <property type="project" value="UniProtKB-UniRule"/>
</dbReference>
<evidence type="ECO:0000256" key="1">
    <source>
        <dbReference type="ARBA" id="ARBA00004496"/>
    </source>
</evidence>
<name>A0A7L4UST1_BALHA</name>
<dbReference type="EMBL" id="QENZ01000003">
    <property type="protein sequence ID" value="PVX52074.1"/>
    <property type="molecule type" value="Genomic_DNA"/>
</dbReference>
<dbReference type="RefSeq" id="WP_165806827.1">
    <property type="nucleotide sequence ID" value="NZ_QENZ01000003.1"/>
</dbReference>
<evidence type="ECO:0000256" key="8">
    <source>
        <dbReference type="ARBA" id="ARBA00048596"/>
    </source>
</evidence>
<dbReference type="InterPro" id="IPR023865">
    <property type="entry name" value="Aliphatic_acid_kinase_CS"/>
</dbReference>
<dbReference type="InterPro" id="IPR000890">
    <property type="entry name" value="Aliphatic_acid_kin_short-chain"/>
</dbReference>
<protein>
    <recommendedName>
        <fullName evidence="9">Probable butyrate kinase</fullName>
        <shortName evidence="9">BK</shortName>
        <ecNumber evidence="9">2.7.2.7</ecNumber>
    </recommendedName>
    <alternativeName>
        <fullName evidence="9">Branched-chain carboxylic acid kinase</fullName>
    </alternativeName>
</protein>
<evidence type="ECO:0000256" key="5">
    <source>
        <dbReference type="ARBA" id="ARBA00022741"/>
    </source>
</evidence>
<dbReference type="CDD" id="cd24011">
    <property type="entry name" value="ASKHA_NBD_BK"/>
    <property type="match status" value="1"/>
</dbReference>
<proteinExistence type="inferred from homology"/>
<dbReference type="PANTHER" id="PTHR21060">
    <property type="entry name" value="ACETATE KINASE"/>
    <property type="match status" value="1"/>
</dbReference>
<evidence type="ECO:0000256" key="4">
    <source>
        <dbReference type="ARBA" id="ARBA00022679"/>
    </source>
</evidence>
<dbReference type="InterPro" id="IPR043129">
    <property type="entry name" value="ATPase_NBD"/>
</dbReference>
<evidence type="ECO:0000256" key="9">
    <source>
        <dbReference type="HAMAP-Rule" id="MF_00542"/>
    </source>
</evidence>
<dbReference type="GO" id="GO:0005524">
    <property type="term" value="F:ATP binding"/>
    <property type="evidence" value="ECO:0007669"/>
    <property type="project" value="UniProtKB-KW"/>
</dbReference>
<sequence>MYKILAINPGSTSTKIAIYHDDKEQFVKNIHHSNEELAKFKRISNQFSFRKEIILKELAHAGVDVKSFKAIVGRGGLIKPISSGVYEVNDAMVKDLTRVGVKEHASNLGALIAMDIANNIDNAKAYIADPVVVDELQEIARISGHVYFERISIFHALNHKAVGRAYAKKINKKYEDLNLIIAHMGGGVTVGAHKRGRVIDVNNGLDGDGPFSPERSGGLPTGSLVQLCYSGELTIEQMQKQLVGEGGFVSYLGTNSGLEVENRALDGDSEAMLIFEAMGYQTAKEIGAMSAVLKGDVDAIIITGGLAYSKHLTKFIEEHVSHISKVHVEPGEDEMSALALNGLAALKNEVETKVYS</sequence>
<evidence type="ECO:0000313" key="11">
    <source>
        <dbReference type="EMBL" id="PVX52074.1"/>
    </source>
</evidence>
<accession>A0A7L4UST1</accession>
<dbReference type="GO" id="GO:0008776">
    <property type="term" value="F:acetate kinase activity"/>
    <property type="evidence" value="ECO:0007669"/>
    <property type="project" value="TreeGrafter"/>
</dbReference>
<evidence type="ECO:0000256" key="7">
    <source>
        <dbReference type="ARBA" id="ARBA00022840"/>
    </source>
</evidence>
<evidence type="ECO:0000256" key="10">
    <source>
        <dbReference type="RuleBase" id="RU003835"/>
    </source>
</evidence>
<dbReference type="PROSITE" id="PS01076">
    <property type="entry name" value="ACETATE_KINASE_2"/>
    <property type="match status" value="1"/>
</dbReference>
<evidence type="ECO:0000256" key="2">
    <source>
        <dbReference type="ARBA" id="ARBA00008748"/>
    </source>
</evidence>
<dbReference type="Proteomes" id="UP000251835">
    <property type="component" value="Unassembled WGS sequence"/>
</dbReference>
<dbReference type="Pfam" id="PF00871">
    <property type="entry name" value="Acetate_kinase"/>
    <property type="match status" value="1"/>
</dbReference>
<dbReference type="PRINTS" id="PR00471">
    <property type="entry name" value="ACETATEKNASE"/>
</dbReference>
<keyword evidence="5 9" id="KW-0547">Nucleotide-binding</keyword>
<reference evidence="11 12" key="1">
    <citation type="submission" date="2018-05" db="EMBL/GenBank/DDBJ databases">
        <title>Genomic Encyclopedia of Type Strains, Phase IV (KMG-IV): sequencing the most valuable type-strain genomes for metagenomic binning, comparative biology and taxonomic classification.</title>
        <authorList>
            <person name="Goeker M."/>
        </authorList>
    </citation>
    <scope>NUCLEOTIDE SEQUENCE [LARGE SCALE GENOMIC DNA]</scope>
    <source>
        <strain evidence="11 12">DSM 28579</strain>
    </source>
</reference>
<dbReference type="Gene3D" id="3.30.420.40">
    <property type="match status" value="2"/>
</dbReference>
<dbReference type="EC" id="2.7.2.7" evidence="9"/>
<evidence type="ECO:0000313" key="12">
    <source>
        <dbReference type="Proteomes" id="UP000251835"/>
    </source>
</evidence>
<dbReference type="AlphaFoldDB" id="A0A7L4UST1"/>
<evidence type="ECO:0000256" key="6">
    <source>
        <dbReference type="ARBA" id="ARBA00022777"/>
    </source>
</evidence>
<gene>
    <name evidence="9" type="primary">buk</name>
    <name evidence="11" type="ORF">C7377_0369</name>
</gene>
<keyword evidence="4 9" id="KW-0808">Transferase</keyword>
<comment type="similarity">
    <text evidence="2 9 10">Belongs to the acetokinase family.</text>
</comment>
<dbReference type="NCBIfam" id="TIGR02707">
    <property type="entry name" value="butyr_kinase"/>
    <property type="match status" value="1"/>
</dbReference>
<comment type="catalytic activity">
    <reaction evidence="8 9">
        <text>butanoate + ATP = butanoyl phosphate + ADP</text>
        <dbReference type="Rhea" id="RHEA:13585"/>
        <dbReference type="ChEBI" id="CHEBI:17968"/>
        <dbReference type="ChEBI" id="CHEBI:30616"/>
        <dbReference type="ChEBI" id="CHEBI:58079"/>
        <dbReference type="ChEBI" id="CHEBI:456216"/>
        <dbReference type="EC" id="2.7.2.7"/>
    </reaction>
</comment>
<comment type="subcellular location">
    <subcellularLocation>
        <location evidence="1 9">Cytoplasm</location>
    </subcellularLocation>
</comment>
<keyword evidence="6 9" id="KW-0418">Kinase</keyword>
<keyword evidence="12" id="KW-1185">Reference proteome</keyword>
<dbReference type="NCBIfam" id="NF002834">
    <property type="entry name" value="PRK03011.1-5"/>
    <property type="match status" value="1"/>
</dbReference>
<dbReference type="InterPro" id="IPR011245">
    <property type="entry name" value="Butyrate_kin"/>
</dbReference>
<dbReference type="GO" id="GO:0006083">
    <property type="term" value="P:acetate metabolic process"/>
    <property type="evidence" value="ECO:0007669"/>
    <property type="project" value="TreeGrafter"/>
</dbReference>
<dbReference type="PIRSF" id="PIRSF036458">
    <property type="entry name" value="Butyrate_kin"/>
    <property type="match status" value="1"/>
</dbReference>
<comment type="caution">
    <text evidence="11">The sequence shown here is derived from an EMBL/GenBank/DDBJ whole genome shotgun (WGS) entry which is preliminary data.</text>
</comment>
<dbReference type="PROSITE" id="PS01075">
    <property type="entry name" value="ACETATE_KINASE_1"/>
    <property type="match status" value="1"/>
</dbReference>
<organism evidence="11 12">
    <name type="scientific">Balneicella halophila</name>
    <dbReference type="NCBI Taxonomy" id="1537566"/>
    <lineage>
        <taxon>Bacteria</taxon>
        <taxon>Pseudomonadati</taxon>
        <taxon>Bacteroidota</taxon>
        <taxon>Bacteroidia</taxon>
        <taxon>Bacteroidales</taxon>
        <taxon>Balneicellaceae</taxon>
        <taxon>Balneicella</taxon>
    </lineage>
</organism>
<dbReference type="HAMAP" id="MF_00542">
    <property type="entry name" value="Butyrate_kinase"/>
    <property type="match status" value="1"/>
</dbReference>
<dbReference type="GO" id="GO:0005737">
    <property type="term" value="C:cytoplasm"/>
    <property type="evidence" value="ECO:0007669"/>
    <property type="project" value="UniProtKB-SubCell"/>
</dbReference>
<keyword evidence="3 9" id="KW-0963">Cytoplasm</keyword>
<dbReference type="SUPFAM" id="SSF53067">
    <property type="entry name" value="Actin-like ATPase domain"/>
    <property type="match status" value="2"/>
</dbReference>
<dbReference type="PANTHER" id="PTHR21060:SF3">
    <property type="entry name" value="BUTYRATE KINASE 2-RELATED"/>
    <property type="match status" value="1"/>
</dbReference>
<keyword evidence="7 9" id="KW-0067">ATP-binding</keyword>